<sequence>MASAANNSSSPIRGLTSPRFDRPSSRSSVRSSGRARTPSLTADDPVAVRHQVSTLKHTIRHQQGQLQNLEKMLLSGPRPYPSEISDPSPPTANGSPMAALKMTRRSSYDVLHGIAPDSNLPLPRRERDTPALEDFREGIPSSFSGGAVSPPSSYRRGDSPTRTLSRIPVSSVGNARALADEGQPATHRVSSSSKLSIDVDALSPGSLQPPSPSPNRRISLTPGGTTKVLADLQTGVVNARNALENTKAQLRLSQRSVAQLTRQTEDLKEGRERLRLENEGLNNVVARKERLLQEVLERARKAEAEAAALKTQLKTETGTSKKAIREMEAALAESSALSQKSEREYLTLRDSIKGLVEGFKGDAERLRAETTKREERWRGEAEGVGKKYKRLVEEIKSAGEGRAEVKRAREEDSAAARAVEEAWREEIARMKEAVEQSNRESEESADTARQLSAELARLRRLMQNARALPSEESEPDAPP</sequence>
<accession>A0AAD6U644</accession>
<feature type="region of interest" description="Disordered" evidence="2">
    <location>
        <begin position="432"/>
        <end position="456"/>
    </location>
</feature>
<proteinExistence type="predicted"/>
<feature type="region of interest" description="Disordered" evidence="2">
    <location>
        <begin position="1"/>
        <end position="48"/>
    </location>
</feature>
<comment type="caution">
    <text evidence="3">The sequence shown here is derived from an EMBL/GenBank/DDBJ whole genome shotgun (WGS) entry which is preliminary data.</text>
</comment>
<feature type="compositionally biased region" description="Basic and acidic residues" evidence="2">
    <location>
        <begin position="432"/>
        <end position="442"/>
    </location>
</feature>
<evidence type="ECO:0000256" key="1">
    <source>
        <dbReference type="SAM" id="Coils"/>
    </source>
</evidence>
<organism evidence="3 4">
    <name type="scientific">Mycena belliarum</name>
    <dbReference type="NCBI Taxonomy" id="1033014"/>
    <lineage>
        <taxon>Eukaryota</taxon>
        <taxon>Fungi</taxon>
        <taxon>Dikarya</taxon>
        <taxon>Basidiomycota</taxon>
        <taxon>Agaricomycotina</taxon>
        <taxon>Agaricomycetes</taxon>
        <taxon>Agaricomycetidae</taxon>
        <taxon>Agaricales</taxon>
        <taxon>Marasmiineae</taxon>
        <taxon>Mycenaceae</taxon>
        <taxon>Mycena</taxon>
    </lineage>
</organism>
<evidence type="ECO:0000313" key="3">
    <source>
        <dbReference type="EMBL" id="KAJ7091484.1"/>
    </source>
</evidence>
<evidence type="ECO:0008006" key="5">
    <source>
        <dbReference type="Google" id="ProtNLM"/>
    </source>
</evidence>
<name>A0AAD6U644_9AGAR</name>
<feature type="coiled-coil region" evidence="1">
    <location>
        <begin position="229"/>
        <end position="344"/>
    </location>
</feature>
<keyword evidence="1" id="KW-0175">Coiled coil</keyword>
<dbReference type="Proteomes" id="UP001222325">
    <property type="component" value="Unassembled WGS sequence"/>
</dbReference>
<feature type="compositionally biased region" description="Polar residues" evidence="2">
    <location>
        <begin position="1"/>
        <end position="11"/>
    </location>
</feature>
<evidence type="ECO:0000256" key="2">
    <source>
        <dbReference type="SAM" id="MobiDB-lite"/>
    </source>
</evidence>
<protein>
    <recommendedName>
        <fullName evidence="5">SWI5-dependent HO expression protein 3</fullName>
    </recommendedName>
</protein>
<feature type="compositionally biased region" description="Low complexity" evidence="2">
    <location>
        <begin position="25"/>
        <end position="36"/>
    </location>
</feature>
<reference evidence="3" key="1">
    <citation type="submission" date="2023-03" db="EMBL/GenBank/DDBJ databases">
        <title>Massive genome expansion in bonnet fungi (Mycena s.s.) driven by repeated elements and novel gene families across ecological guilds.</title>
        <authorList>
            <consortium name="Lawrence Berkeley National Laboratory"/>
            <person name="Harder C.B."/>
            <person name="Miyauchi S."/>
            <person name="Viragh M."/>
            <person name="Kuo A."/>
            <person name="Thoen E."/>
            <person name="Andreopoulos B."/>
            <person name="Lu D."/>
            <person name="Skrede I."/>
            <person name="Drula E."/>
            <person name="Henrissat B."/>
            <person name="Morin E."/>
            <person name="Kohler A."/>
            <person name="Barry K."/>
            <person name="LaButti K."/>
            <person name="Morin E."/>
            <person name="Salamov A."/>
            <person name="Lipzen A."/>
            <person name="Mereny Z."/>
            <person name="Hegedus B."/>
            <person name="Baldrian P."/>
            <person name="Stursova M."/>
            <person name="Weitz H."/>
            <person name="Taylor A."/>
            <person name="Grigoriev I.V."/>
            <person name="Nagy L.G."/>
            <person name="Martin F."/>
            <person name="Kauserud H."/>
        </authorList>
    </citation>
    <scope>NUCLEOTIDE SEQUENCE</scope>
    <source>
        <strain evidence="3">CBHHK173m</strain>
    </source>
</reference>
<feature type="region of interest" description="Disordered" evidence="2">
    <location>
        <begin position="135"/>
        <end position="194"/>
    </location>
</feature>
<gene>
    <name evidence="3" type="ORF">B0H15DRAFT_836339</name>
</gene>
<dbReference type="EMBL" id="JARJCN010000020">
    <property type="protein sequence ID" value="KAJ7091484.1"/>
    <property type="molecule type" value="Genomic_DNA"/>
</dbReference>
<dbReference type="AlphaFoldDB" id="A0AAD6U644"/>
<keyword evidence="4" id="KW-1185">Reference proteome</keyword>
<evidence type="ECO:0000313" key="4">
    <source>
        <dbReference type="Proteomes" id="UP001222325"/>
    </source>
</evidence>
<feature type="region of interest" description="Disordered" evidence="2">
    <location>
        <begin position="74"/>
        <end position="97"/>
    </location>
</feature>